<proteinExistence type="predicted"/>
<protein>
    <submittedName>
        <fullName evidence="2">Uncharacterized protein</fullName>
    </submittedName>
</protein>
<organism evidence="2 3">
    <name type="scientific">Gossypium tomentosum</name>
    <name type="common">Hawaiian cotton</name>
    <name type="synonym">Gossypium sandvicense</name>
    <dbReference type="NCBI Taxonomy" id="34277"/>
    <lineage>
        <taxon>Eukaryota</taxon>
        <taxon>Viridiplantae</taxon>
        <taxon>Streptophyta</taxon>
        <taxon>Embryophyta</taxon>
        <taxon>Tracheophyta</taxon>
        <taxon>Spermatophyta</taxon>
        <taxon>Magnoliopsida</taxon>
        <taxon>eudicotyledons</taxon>
        <taxon>Gunneridae</taxon>
        <taxon>Pentapetalae</taxon>
        <taxon>rosids</taxon>
        <taxon>malvids</taxon>
        <taxon>Malvales</taxon>
        <taxon>Malvaceae</taxon>
        <taxon>Malvoideae</taxon>
        <taxon>Gossypium</taxon>
    </lineage>
</organism>
<accession>A0A5D2MRG4</accession>
<reference evidence="2 3" key="1">
    <citation type="submission" date="2019-07" db="EMBL/GenBank/DDBJ databases">
        <title>WGS assembly of Gossypium tomentosum.</title>
        <authorList>
            <person name="Chen Z.J."/>
            <person name="Sreedasyam A."/>
            <person name="Ando A."/>
            <person name="Song Q."/>
            <person name="De L."/>
            <person name="Hulse-Kemp A."/>
            <person name="Ding M."/>
            <person name="Ye W."/>
            <person name="Kirkbride R."/>
            <person name="Jenkins J."/>
            <person name="Plott C."/>
            <person name="Lovell J."/>
            <person name="Lin Y.-M."/>
            <person name="Vaughn R."/>
            <person name="Liu B."/>
            <person name="Li W."/>
            <person name="Simpson S."/>
            <person name="Scheffler B."/>
            <person name="Saski C."/>
            <person name="Grover C."/>
            <person name="Hu G."/>
            <person name="Conover J."/>
            <person name="Carlson J."/>
            <person name="Shu S."/>
            <person name="Boston L."/>
            <person name="Williams M."/>
            <person name="Peterson D."/>
            <person name="Mcgee K."/>
            <person name="Jones D."/>
            <person name="Wendel J."/>
            <person name="Stelly D."/>
            <person name="Grimwood J."/>
            <person name="Schmutz J."/>
        </authorList>
    </citation>
    <scope>NUCLEOTIDE SEQUENCE [LARGE SCALE GENOMIC DNA]</scope>
    <source>
        <strain evidence="2">7179.01</strain>
    </source>
</reference>
<keyword evidence="1" id="KW-0472">Membrane</keyword>
<keyword evidence="3" id="KW-1185">Reference proteome</keyword>
<feature type="transmembrane region" description="Helical" evidence="1">
    <location>
        <begin position="115"/>
        <end position="141"/>
    </location>
</feature>
<feature type="transmembrane region" description="Helical" evidence="1">
    <location>
        <begin position="46"/>
        <end position="66"/>
    </location>
</feature>
<sequence>MENLSTICRQLLLTYVMQLLHAGVGPRLKLWLVLEILQKPWDLQWSPMFVVSLMLCLLLVFLLHLLNHLSKLLSVFHPCFPLFKIGFLIAFPWFFRSPIIFMQGQLLPWFVGLLQIFPSQCLSLVVLPLFSLLCRLLLVLISRGMNFLSLQENQLLCILMMRMEPLEKMLPYAVAN</sequence>
<evidence type="ECO:0000313" key="2">
    <source>
        <dbReference type="EMBL" id="TYH94121.1"/>
    </source>
</evidence>
<evidence type="ECO:0000256" key="1">
    <source>
        <dbReference type="SAM" id="Phobius"/>
    </source>
</evidence>
<dbReference type="AlphaFoldDB" id="A0A5D2MRG4"/>
<name>A0A5D2MRG4_GOSTO</name>
<gene>
    <name evidence="2" type="ORF">ES332_A12G019100v1</name>
</gene>
<evidence type="ECO:0000313" key="3">
    <source>
        <dbReference type="Proteomes" id="UP000322667"/>
    </source>
</evidence>
<keyword evidence="1" id="KW-1133">Transmembrane helix</keyword>
<dbReference type="EMBL" id="CM017621">
    <property type="protein sequence ID" value="TYH94121.1"/>
    <property type="molecule type" value="Genomic_DNA"/>
</dbReference>
<feature type="transmembrane region" description="Helical" evidence="1">
    <location>
        <begin position="73"/>
        <end position="95"/>
    </location>
</feature>
<dbReference type="Proteomes" id="UP000322667">
    <property type="component" value="Chromosome A12"/>
</dbReference>
<keyword evidence="1" id="KW-0812">Transmembrane</keyword>